<feature type="compositionally biased region" description="Basic and acidic residues" evidence="1">
    <location>
        <begin position="179"/>
        <end position="195"/>
    </location>
</feature>
<evidence type="ECO:0000313" key="4">
    <source>
        <dbReference type="Proteomes" id="UP001300745"/>
    </source>
</evidence>
<accession>A0ABT3S9G0</accession>
<feature type="transmembrane region" description="Helical" evidence="2">
    <location>
        <begin position="40"/>
        <end position="61"/>
    </location>
</feature>
<sequence length="237" mass="24940">MTTNAENRTDSRLAARCAATASVGAATIHFAVAPSHWGEWLPSGLFFVSIGIFQLIWAFVVWMRPTPWVLVTGIAVNTSSIALWVVSRTAGAPFGPFAGQVEAVQAAGICVLLLQCYIVMGSAWAWFRCSRAHHVSGLVRALVLLGANTVMAAAVTTGLASGLQGHGDHHHGLTEAEGEHPAVHDVPTDGHHHDSPPPAAPQVQVVTPPPSEVPPIEAGLPLTEMATHTDGHHHDEG</sequence>
<comment type="caution">
    <text evidence="3">The sequence shown here is derived from an EMBL/GenBank/DDBJ whole genome shotgun (WGS) entry which is preliminary data.</text>
</comment>
<dbReference type="EMBL" id="JAPJDO010000002">
    <property type="protein sequence ID" value="MCX2935527.1"/>
    <property type="molecule type" value="Genomic_DNA"/>
</dbReference>
<organism evidence="3 4">
    <name type="scientific">Mycobacterium pinniadriaticum</name>
    <dbReference type="NCBI Taxonomy" id="2994102"/>
    <lineage>
        <taxon>Bacteria</taxon>
        <taxon>Bacillati</taxon>
        <taxon>Actinomycetota</taxon>
        <taxon>Actinomycetes</taxon>
        <taxon>Mycobacteriales</taxon>
        <taxon>Mycobacteriaceae</taxon>
        <taxon>Mycobacterium</taxon>
    </lineage>
</organism>
<feature type="transmembrane region" description="Helical" evidence="2">
    <location>
        <begin position="106"/>
        <end position="127"/>
    </location>
</feature>
<keyword evidence="2" id="KW-1133">Transmembrane helix</keyword>
<feature type="region of interest" description="Disordered" evidence="1">
    <location>
        <begin position="179"/>
        <end position="217"/>
    </location>
</feature>
<keyword evidence="4" id="KW-1185">Reference proteome</keyword>
<evidence type="ECO:0000256" key="2">
    <source>
        <dbReference type="SAM" id="Phobius"/>
    </source>
</evidence>
<feature type="transmembrane region" description="Helical" evidence="2">
    <location>
        <begin position="68"/>
        <end position="86"/>
    </location>
</feature>
<protein>
    <recommendedName>
        <fullName evidence="5">Integral membrane protein</fullName>
    </recommendedName>
</protein>
<keyword evidence="2" id="KW-0472">Membrane</keyword>
<dbReference type="Proteomes" id="UP001300745">
    <property type="component" value="Unassembled WGS sequence"/>
</dbReference>
<evidence type="ECO:0000313" key="3">
    <source>
        <dbReference type="EMBL" id="MCX2935527.1"/>
    </source>
</evidence>
<evidence type="ECO:0008006" key="5">
    <source>
        <dbReference type="Google" id="ProtNLM"/>
    </source>
</evidence>
<gene>
    <name evidence="3" type="ORF">ORI27_02365</name>
</gene>
<evidence type="ECO:0000256" key="1">
    <source>
        <dbReference type="SAM" id="MobiDB-lite"/>
    </source>
</evidence>
<reference evidence="3 4" key="1">
    <citation type="submission" date="2022-11" db="EMBL/GenBank/DDBJ databases">
        <title>Mycobacterium sp. nov.</title>
        <authorList>
            <person name="Papic B."/>
            <person name="Spicic S."/>
            <person name="Duvnjak S."/>
        </authorList>
    </citation>
    <scope>NUCLEOTIDE SEQUENCE [LARGE SCALE GENOMIC DNA]</scope>
    <source>
        <strain evidence="3 4">CVI_P4</strain>
    </source>
</reference>
<proteinExistence type="predicted"/>
<keyword evidence="2" id="KW-0812">Transmembrane</keyword>
<name>A0ABT3S9G0_9MYCO</name>
<dbReference type="RefSeq" id="WP_265994906.1">
    <property type="nucleotide sequence ID" value="NZ_JAPJDN010000002.1"/>
</dbReference>
<feature type="transmembrane region" description="Helical" evidence="2">
    <location>
        <begin position="139"/>
        <end position="160"/>
    </location>
</feature>